<reference evidence="4" key="3">
    <citation type="submission" date="2015-08" db="EMBL/GenBank/DDBJ databases">
        <title>Draft Genome Sequence of a Heterotrophic Facultative Anaerobic Bacterium Ardenticatena maritima Strain 110S.</title>
        <authorList>
            <person name="Kawaichi S."/>
            <person name="Yoshida T."/>
            <person name="Sako Y."/>
            <person name="Nakamura R."/>
        </authorList>
    </citation>
    <scope>NUCLEOTIDE SEQUENCE [LARGE SCALE GENOMIC DNA]</scope>
    <source>
        <strain evidence="4">110S</strain>
    </source>
</reference>
<dbReference type="STRING" id="872965.SE16_04360"/>
<protein>
    <recommendedName>
        <fullName evidence="1">Phosphoribosyltransferase domain-containing protein</fullName>
    </recommendedName>
</protein>
<dbReference type="AlphaFoldDB" id="A0A0M8K887"/>
<organism evidence="2 4">
    <name type="scientific">Ardenticatena maritima</name>
    <dbReference type="NCBI Taxonomy" id="872965"/>
    <lineage>
        <taxon>Bacteria</taxon>
        <taxon>Bacillati</taxon>
        <taxon>Chloroflexota</taxon>
        <taxon>Ardenticatenia</taxon>
        <taxon>Ardenticatenales</taxon>
        <taxon>Ardenticatenaceae</taxon>
        <taxon>Ardenticatena</taxon>
    </lineage>
</organism>
<proteinExistence type="predicted"/>
<dbReference type="Gene3D" id="3.40.50.2020">
    <property type="match status" value="1"/>
</dbReference>
<evidence type="ECO:0000313" key="2">
    <source>
        <dbReference type="EMBL" id="GAP63833.1"/>
    </source>
</evidence>
<keyword evidence="4" id="KW-1185">Reference proteome</keyword>
<gene>
    <name evidence="2" type="ORF">ARMA_2256</name>
    <name evidence="3" type="ORF">SE16_04360</name>
</gene>
<accession>A0A0M8K887</accession>
<dbReference type="Pfam" id="PF00156">
    <property type="entry name" value="Pribosyltran"/>
    <property type="match status" value="1"/>
</dbReference>
<dbReference type="Proteomes" id="UP000050502">
    <property type="component" value="Unassembled WGS sequence"/>
</dbReference>
<dbReference type="CDD" id="cd06223">
    <property type="entry name" value="PRTases_typeI"/>
    <property type="match status" value="1"/>
</dbReference>
<reference evidence="3 5" key="2">
    <citation type="submission" date="2015-07" db="EMBL/GenBank/DDBJ databases">
        <title>Whole genome sequence of Ardenticatena maritima DSM 23922.</title>
        <authorList>
            <person name="Hemp J."/>
            <person name="Ward L.M."/>
            <person name="Pace L.A."/>
            <person name="Fischer W.W."/>
        </authorList>
    </citation>
    <scope>NUCLEOTIDE SEQUENCE [LARGE SCALE GENOMIC DNA]</scope>
    <source>
        <strain evidence="3 5">110S</strain>
    </source>
</reference>
<dbReference type="EMBL" id="BBZA01000196">
    <property type="protein sequence ID" value="GAP63833.1"/>
    <property type="molecule type" value="Genomic_DNA"/>
</dbReference>
<evidence type="ECO:0000313" key="4">
    <source>
        <dbReference type="Proteomes" id="UP000037784"/>
    </source>
</evidence>
<reference evidence="2 4" key="1">
    <citation type="journal article" date="2015" name="Genome Announc.">
        <title>Draft Genome Sequence of a Heterotrophic Facultative Anaerobic Thermophilic Bacterium, Ardenticatena maritima Strain 110ST.</title>
        <authorList>
            <person name="Kawaichi S."/>
            <person name="Yoshida T."/>
            <person name="Sako Y."/>
            <person name="Nakamura R."/>
        </authorList>
    </citation>
    <scope>NUCLEOTIDE SEQUENCE [LARGE SCALE GENOMIC DNA]</scope>
    <source>
        <strain evidence="2 4">110S</strain>
    </source>
</reference>
<dbReference type="InterPro" id="IPR029057">
    <property type="entry name" value="PRTase-like"/>
</dbReference>
<dbReference type="OrthoDB" id="9810066at2"/>
<evidence type="ECO:0000259" key="1">
    <source>
        <dbReference type="Pfam" id="PF00156"/>
    </source>
</evidence>
<name>A0A0M8K887_9CHLR</name>
<dbReference type="EMBL" id="LGKN01000003">
    <property type="protein sequence ID" value="KPL89646.1"/>
    <property type="molecule type" value="Genomic_DNA"/>
</dbReference>
<dbReference type="SUPFAM" id="SSF53271">
    <property type="entry name" value="PRTase-like"/>
    <property type="match status" value="1"/>
</dbReference>
<dbReference type="InParanoid" id="A0A0M8K887"/>
<dbReference type="Proteomes" id="UP000037784">
    <property type="component" value="Unassembled WGS sequence"/>
</dbReference>
<sequence>MAVHILQPDQCFFRDRRHAGQVLANALARLVDEPPVVVGIPRGGLVVAAEIARALNGELDFITPRKLGAPGNPELAIGAITERGHIILNDEALAYLSVPPEYIEQEAKRQLAEIQRRNQTYRAVLPHRPLTGRTVIVTDDGVATGSTMRAALESIRLERPARLLLALPVAPYDTFLDLARHCDEAVAVCAPRAFLGGVGAYYQDFHQTSDAEVLAILREFAPPTSQV</sequence>
<dbReference type="Gene3D" id="3.30.1310.20">
    <property type="entry name" value="PRTase-like"/>
    <property type="match status" value="1"/>
</dbReference>
<comment type="caution">
    <text evidence="2">The sequence shown here is derived from an EMBL/GenBank/DDBJ whole genome shotgun (WGS) entry which is preliminary data.</text>
</comment>
<feature type="domain" description="Phosphoribosyltransferase" evidence="1">
    <location>
        <begin position="24"/>
        <end position="169"/>
    </location>
</feature>
<dbReference type="InterPro" id="IPR000836">
    <property type="entry name" value="PRTase_dom"/>
</dbReference>
<dbReference type="RefSeq" id="WP_054493620.1">
    <property type="nucleotide sequence ID" value="NZ_BBZA01000196.1"/>
</dbReference>
<evidence type="ECO:0000313" key="3">
    <source>
        <dbReference type="EMBL" id="KPL89646.1"/>
    </source>
</evidence>
<evidence type="ECO:0000313" key="5">
    <source>
        <dbReference type="Proteomes" id="UP000050502"/>
    </source>
</evidence>